<dbReference type="InterPro" id="IPR032557">
    <property type="entry name" value="DUF4935"/>
</dbReference>
<accession>A0A377U0H7</accession>
<dbReference type="AlphaFoldDB" id="A0A377U0H7"/>
<dbReference type="EMBL" id="UGKQ01000007">
    <property type="protein sequence ID" value="STS85352.1"/>
    <property type="molecule type" value="Genomic_DNA"/>
</dbReference>
<sequence length="75" mass="9067">MTYDAIVLDTQTIDNYHWRFNEGMLSRMKQFCHSQVDFLMPDIVKNEVQSHLSKKIKDHKTHWINLLKMHLHILC</sequence>
<dbReference type="Pfam" id="PF16289">
    <property type="entry name" value="PIN_12"/>
    <property type="match status" value="1"/>
</dbReference>
<protein>
    <recommendedName>
        <fullName evidence="1">DUF4935 domain-containing protein</fullName>
    </recommendedName>
</protein>
<proteinExistence type="predicted"/>
<feature type="domain" description="DUF4935" evidence="1">
    <location>
        <begin position="6"/>
        <end position="59"/>
    </location>
</feature>
<dbReference type="Proteomes" id="UP000254938">
    <property type="component" value="Unassembled WGS sequence"/>
</dbReference>
<evidence type="ECO:0000259" key="1">
    <source>
        <dbReference type="Pfam" id="PF16289"/>
    </source>
</evidence>
<evidence type="ECO:0000313" key="3">
    <source>
        <dbReference type="Proteomes" id="UP000254938"/>
    </source>
</evidence>
<organism evidence="2 3">
    <name type="scientific">Klebsiella pneumoniae</name>
    <dbReference type="NCBI Taxonomy" id="573"/>
    <lineage>
        <taxon>Bacteria</taxon>
        <taxon>Pseudomonadati</taxon>
        <taxon>Pseudomonadota</taxon>
        <taxon>Gammaproteobacteria</taxon>
        <taxon>Enterobacterales</taxon>
        <taxon>Enterobacteriaceae</taxon>
        <taxon>Klebsiella/Raoultella group</taxon>
        <taxon>Klebsiella</taxon>
        <taxon>Klebsiella pneumoniae complex</taxon>
    </lineage>
</organism>
<evidence type="ECO:0000313" key="2">
    <source>
        <dbReference type="EMBL" id="STS85352.1"/>
    </source>
</evidence>
<name>A0A377U0H7_KLEPN</name>
<reference evidence="2 3" key="1">
    <citation type="submission" date="2018-06" db="EMBL/GenBank/DDBJ databases">
        <authorList>
            <consortium name="Pathogen Informatics"/>
            <person name="Doyle S."/>
        </authorList>
    </citation>
    <scope>NUCLEOTIDE SEQUENCE [LARGE SCALE GENOMIC DNA]</scope>
    <source>
        <strain evidence="2 3">NCTC9140</strain>
    </source>
</reference>
<gene>
    <name evidence="2" type="ORF">NCTC9140_07179</name>
</gene>